<evidence type="ECO:0000313" key="9">
    <source>
        <dbReference type="WBParaSite" id="SRDH1_11840.1"/>
    </source>
</evidence>
<dbReference type="GO" id="GO:0030514">
    <property type="term" value="P:negative regulation of BMP signaling pathway"/>
    <property type="evidence" value="ECO:0007669"/>
    <property type="project" value="InterPro"/>
</dbReference>
<dbReference type="AlphaFoldDB" id="A0AA85EK32"/>
<evidence type="ECO:0000256" key="3">
    <source>
        <dbReference type="ARBA" id="ARBA00022473"/>
    </source>
</evidence>
<dbReference type="InterPro" id="IPR029034">
    <property type="entry name" value="Cystine-knot_cytokine"/>
</dbReference>
<keyword evidence="3" id="KW-0217">Developmental protein</keyword>
<dbReference type="WBParaSite" id="SRDH1_11840.1">
    <property type="protein sequence ID" value="SRDH1_11840.1"/>
    <property type="gene ID" value="SRDH1_11840"/>
</dbReference>
<keyword evidence="7" id="KW-1133">Transmembrane helix</keyword>
<keyword evidence="8" id="KW-1185">Reference proteome</keyword>
<dbReference type="PANTHER" id="PTHR10494:SF6">
    <property type="entry name" value="NOGGIN"/>
    <property type="match status" value="1"/>
</dbReference>
<dbReference type="InterPro" id="IPR008717">
    <property type="entry name" value="Noggin"/>
</dbReference>
<dbReference type="GO" id="GO:0009953">
    <property type="term" value="P:dorsal/ventral pattern formation"/>
    <property type="evidence" value="ECO:0007669"/>
    <property type="project" value="TreeGrafter"/>
</dbReference>
<organism evidence="8 9">
    <name type="scientific">Schistosoma rodhaini</name>
    <dbReference type="NCBI Taxonomy" id="6188"/>
    <lineage>
        <taxon>Eukaryota</taxon>
        <taxon>Metazoa</taxon>
        <taxon>Spiralia</taxon>
        <taxon>Lophotrochozoa</taxon>
        <taxon>Platyhelminthes</taxon>
        <taxon>Trematoda</taxon>
        <taxon>Digenea</taxon>
        <taxon>Strigeidida</taxon>
        <taxon>Schistosomatoidea</taxon>
        <taxon>Schistosomatidae</taxon>
        <taxon>Schistosoma</taxon>
    </lineage>
</organism>
<name>A0AA85EK32_9TREM</name>
<evidence type="ECO:0000256" key="5">
    <source>
        <dbReference type="ARBA" id="ARBA00022729"/>
    </source>
</evidence>
<feature type="compositionally biased region" description="Polar residues" evidence="6">
    <location>
        <begin position="117"/>
        <end position="136"/>
    </location>
</feature>
<dbReference type="GO" id="GO:0045596">
    <property type="term" value="P:negative regulation of cell differentiation"/>
    <property type="evidence" value="ECO:0007669"/>
    <property type="project" value="InterPro"/>
</dbReference>
<dbReference type="Gene3D" id="2.10.90.10">
    <property type="entry name" value="Cystine-knot cytokines"/>
    <property type="match status" value="1"/>
</dbReference>
<sequence length="436" mass="50577">MSIIFYHLSNNIQTLILSFSVLILLFIHTTLQQFNDLNHQNLPKKYAMITTGGLHQSYLTQKLNHDLYDKDYSRKVNVKVSDILTRQAEAIASSQFLPSSLPSTINSKYRMNEKSELSSGSHSIETNTNSNHFTNNQRAQIIVKPSENIDKNSLLLSSKISQHSIVNEDRSWPPEHSHEFERVDVRVLGERIDSKALLQLRPSSTIDSIRKLRRILGSDLQNDWMSIESPLNSQSSSIKSTRSTLSPNIPKPDNYLLNIVDELNFTVFRPVNNDGLIYPIKMTMDQVNIMKTWLLQRATCAMEYKWEDLGPLFWPRWIKRGVCVNTHSCSWPPGMRCRSSGSRSLKLLRWVCKNDSSKEASNRRRREFQTNYLGRLNRDTNSHQTYVEERRTKRVRRLIRKLSLTANGYHCEWNRYEYMVSDHCTCGCEQSSINSN</sequence>
<evidence type="ECO:0008006" key="10">
    <source>
        <dbReference type="Google" id="ProtNLM"/>
    </source>
</evidence>
<dbReference type="Proteomes" id="UP000050792">
    <property type="component" value="Unassembled WGS sequence"/>
</dbReference>
<comment type="similarity">
    <text evidence="2">Belongs to the noggin family.</text>
</comment>
<evidence type="ECO:0000256" key="2">
    <source>
        <dbReference type="ARBA" id="ARBA00007480"/>
    </source>
</evidence>
<evidence type="ECO:0000256" key="6">
    <source>
        <dbReference type="SAM" id="MobiDB-lite"/>
    </source>
</evidence>
<protein>
    <recommendedName>
        <fullName evidence="10">Noggin</fullName>
    </recommendedName>
</protein>
<dbReference type="GO" id="GO:0005615">
    <property type="term" value="C:extracellular space"/>
    <property type="evidence" value="ECO:0007669"/>
    <property type="project" value="TreeGrafter"/>
</dbReference>
<evidence type="ECO:0000256" key="7">
    <source>
        <dbReference type="SAM" id="Phobius"/>
    </source>
</evidence>
<keyword evidence="7" id="KW-0812">Transmembrane</keyword>
<comment type="subcellular location">
    <subcellularLocation>
        <location evidence="1">Secreted</location>
    </subcellularLocation>
</comment>
<evidence type="ECO:0000256" key="4">
    <source>
        <dbReference type="ARBA" id="ARBA00022525"/>
    </source>
</evidence>
<reference evidence="9" key="2">
    <citation type="submission" date="2023-11" db="UniProtKB">
        <authorList>
            <consortium name="WormBaseParasite"/>
        </authorList>
    </citation>
    <scope>IDENTIFICATION</scope>
</reference>
<keyword evidence="7" id="KW-0472">Membrane</keyword>
<accession>A0AA85EK32</accession>
<evidence type="ECO:0000256" key="1">
    <source>
        <dbReference type="ARBA" id="ARBA00004613"/>
    </source>
</evidence>
<proteinExistence type="inferred from homology"/>
<dbReference type="PANTHER" id="PTHR10494">
    <property type="entry name" value="BONE MORPHOGENETIC PROTEIN INHIBITOR, NOGGIN"/>
    <property type="match status" value="1"/>
</dbReference>
<dbReference type="Pfam" id="PF05806">
    <property type="entry name" value="Noggin"/>
    <property type="match status" value="1"/>
</dbReference>
<keyword evidence="4" id="KW-0964">Secreted</keyword>
<keyword evidence="5" id="KW-0732">Signal</keyword>
<dbReference type="Gene3D" id="1.10.287.520">
    <property type="entry name" value="Helix hairpin bin"/>
    <property type="match status" value="1"/>
</dbReference>
<feature type="region of interest" description="Disordered" evidence="6">
    <location>
        <begin position="112"/>
        <end position="136"/>
    </location>
</feature>
<reference evidence="8" key="1">
    <citation type="submission" date="2022-06" db="EMBL/GenBank/DDBJ databases">
        <authorList>
            <person name="Berger JAMES D."/>
            <person name="Berger JAMES D."/>
        </authorList>
    </citation>
    <scope>NUCLEOTIDE SEQUENCE [LARGE SCALE GENOMIC DNA]</scope>
</reference>
<dbReference type="SUPFAM" id="SSF57501">
    <property type="entry name" value="Cystine-knot cytokines"/>
    <property type="match status" value="1"/>
</dbReference>
<feature type="transmembrane region" description="Helical" evidence="7">
    <location>
        <begin position="12"/>
        <end position="31"/>
    </location>
</feature>
<evidence type="ECO:0000313" key="8">
    <source>
        <dbReference type="Proteomes" id="UP000050792"/>
    </source>
</evidence>